<dbReference type="FunFam" id="3.30.70.270:FF:000003">
    <property type="entry name" value="Transposon Ty3-G Gag-Pol polyprotein"/>
    <property type="match status" value="1"/>
</dbReference>
<accession>A0AA36GSU5</accession>
<proteinExistence type="predicted"/>
<dbReference type="Gene3D" id="3.30.70.270">
    <property type="match status" value="1"/>
</dbReference>
<organism evidence="2 3">
    <name type="scientific">Cylicocyclus nassatus</name>
    <name type="common">Nematode worm</name>
    <dbReference type="NCBI Taxonomy" id="53992"/>
    <lineage>
        <taxon>Eukaryota</taxon>
        <taxon>Metazoa</taxon>
        <taxon>Ecdysozoa</taxon>
        <taxon>Nematoda</taxon>
        <taxon>Chromadorea</taxon>
        <taxon>Rhabditida</taxon>
        <taxon>Rhabditina</taxon>
        <taxon>Rhabditomorpha</taxon>
        <taxon>Strongyloidea</taxon>
        <taxon>Strongylidae</taxon>
        <taxon>Cylicocyclus</taxon>
    </lineage>
</organism>
<dbReference type="SUPFAM" id="SSF56672">
    <property type="entry name" value="DNA/RNA polymerases"/>
    <property type="match status" value="1"/>
</dbReference>
<feature type="domain" description="Reverse transcriptase" evidence="1">
    <location>
        <begin position="1"/>
        <end position="82"/>
    </location>
</feature>
<evidence type="ECO:0000259" key="1">
    <source>
        <dbReference type="PROSITE" id="PS50878"/>
    </source>
</evidence>
<dbReference type="PANTHER" id="PTHR33064:SF37">
    <property type="entry name" value="RIBONUCLEASE H"/>
    <property type="match status" value="1"/>
</dbReference>
<dbReference type="InterPro" id="IPR043128">
    <property type="entry name" value="Rev_trsase/Diguanyl_cyclase"/>
</dbReference>
<dbReference type="EMBL" id="CATQJL010000223">
    <property type="protein sequence ID" value="CAJ0597700.1"/>
    <property type="molecule type" value="Genomic_DNA"/>
</dbReference>
<gene>
    <name evidence="2" type="ORF">CYNAS_LOCUS9683</name>
</gene>
<dbReference type="InterPro" id="IPR051320">
    <property type="entry name" value="Viral_Replic_Matur_Polypro"/>
</dbReference>
<evidence type="ECO:0000313" key="3">
    <source>
        <dbReference type="Proteomes" id="UP001176961"/>
    </source>
</evidence>
<keyword evidence="3" id="KW-1185">Reference proteome</keyword>
<dbReference type="InterPro" id="IPR000477">
    <property type="entry name" value="RT_dom"/>
</dbReference>
<evidence type="ECO:0000313" key="2">
    <source>
        <dbReference type="EMBL" id="CAJ0597700.1"/>
    </source>
</evidence>
<dbReference type="InterPro" id="IPR043502">
    <property type="entry name" value="DNA/RNA_pol_sf"/>
</dbReference>
<dbReference type="CDD" id="cd01647">
    <property type="entry name" value="RT_LTR"/>
    <property type="match status" value="1"/>
</dbReference>
<protein>
    <recommendedName>
        <fullName evidence="1">Reverse transcriptase domain-containing protein</fullName>
    </recommendedName>
</protein>
<dbReference type="Pfam" id="PF00078">
    <property type="entry name" value="RVT_1"/>
    <property type="match status" value="1"/>
</dbReference>
<dbReference type="PANTHER" id="PTHR33064">
    <property type="entry name" value="POL PROTEIN"/>
    <property type="match status" value="1"/>
</dbReference>
<comment type="caution">
    <text evidence="2">The sequence shown here is derived from an EMBL/GenBank/DDBJ whole genome shotgun (WGS) entry which is preliminary data.</text>
</comment>
<dbReference type="PROSITE" id="PS50878">
    <property type="entry name" value="RT_POL"/>
    <property type="match status" value="1"/>
</dbReference>
<reference evidence="2" key="1">
    <citation type="submission" date="2023-07" db="EMBL/GenBank/DDBJ databases">
        <authorList>
            <consortium name="CYATHOMIX"/>
        </authorList>
    </citation>
    <scope>NUCLEOTIDE SEQUENCE</scope>
    <source>
        <strain evidence="2">N/A</strain>
    </source>
</reference>
<sequence>MPMGLKGAPATFQRIMDDFKKYIRARSIFIYIDDLIITSETPEEHLADIDEVLGKIEIIGMKLKASKCEFAKEEIKFLGFILSKEGIRSNPDKTKAIDNYPQPTNPTDAINNEFLGDPSALSHDCLPAKIAQDKVERLLYKECENIRKDKRRVGTTTRKAWQEIENHIEENEGENETQKLDMLHYFHRDGYESRRSTIKRAIKSLDNKSCTMDHVPRIYSHFSDGERFLQFQTPDLHMYYSTATIEKAQRFGLYALVADGVHDLQPDATAKCGQLYTVHGVCNDTMDAPLLYAITTTKNERTYELIFAQLKEELQRSGRLDRLRVVLDFERASIGAARKVFPFASVEALHRRVPSLYRPDLPRNNEAYQICEEFLRYLKSTWYEGPFKGMWNKWGIKDTRTTNAAEAFHRNLGTLLECKYPLMSRLLEELKSCNNNAKGDFLNMERRPTDGRRLRRRDLRRREKILKMMAAYRSRFERRNTIRTSTNQIMKYCRKMATFVTSKIN</sequence>
<name>A0AA36GSU5_CYLNA</name>
<dbReference type="AlphaFoldDB" id="A0AA36GSU5"/>
<dbReference type="Proteomes" id="UP001176961">
    <property type="component" value="Unassembled WGS sequence"/>
</dbReference>